<dbReference type="Proteomes" id="UP000602510">
    <property type="component" value="Unassembled WGS sequence"/>
</dbReference>
<gene>
    <name evidence="2" type="ORF">GN244_ATG03002</name>
    <name evidence="1" type="ORF">GN244_ATG11664</name>
    <name evidence="3" type="ORF">GN958_ATG02756</name>
</gene>
<dbReference type="Proteomes" id="UP000704712">
    <property type="component" value="Unassembled WGS sequence"/>
</dbReference>
<accession>A0A833SPK7</accession>
<dbReference type="EMBL" id="WSZM01000062">
    <property type="protein sequence ID" value="KAF4044775.1"/>
    <property type="molecule type" value="Genomic_DNA"/>
</dbReference>
<sequence>MRDVHRMRNKEPVPFVKELLVDENEMDPRCQLIDFQFPTRDSINPSDVHVLALKPEYAPVKWKPEIVEEASLEIGKLYFTNRSSAVKQLQRAHWENFLGATKGKNHSVANSDGRRRIWFGKIGAG</sequence>
<proteinExistence type="predicted"/>
<dbReference type="AlphaFoldDB" id="A0A833SPK7"/>
<comment type="caution">
    <text evidence="1">The sequence shown here is derived from an EMBL/GenBank/DDBJ whole genome shotgun (WGS) entry which is preliminary data.</text>
</comment>
<dbReference type="EMBL" id="JAACNO010000370">
    <property type="protein sequence ID" value="KAF4148062.1"/>
    <property type="molecule type" value="Genomic_DNA"/>
</dbReference>
<evidence type="ECO:0000313" key="3">
    <source>
        <dbReference type="EMBL" id="KAF4148062.1"/>
    </source>
</evidence>
<organism evidence="1 4">
    <name type="scientific">Phytophthora infestans</name>
    <name type="common">Potato late blight agent</name>
    <name type="synonym">Botrytis infestans</name>
    <dbReference type="NCBI Taxonomy" id="4787"/>
    <lineage>
        <taxon>Eukaryota</taxon>
        <taxon>Sar</taxon>
        <taxon>Stramenopiles</taxon>
        <taxon>Oomycota</taxon>
        <taxon>Peronosporomycetes</taxon>
        <taxon>Peronosporales</taxon>
        <taxon>Peronosporaceae</taxon>
        <taxon>Phytophthora</taxon>
    </lineage>
</organism>
<name>A0A833SPK7_PHYIN</name>
<keyword evidence="4" id="KW-1185">Reference proteome</keyword>
<evidence type="ECO:0000313" key="4">
    <source>
        <dbReference type="Proteomes" id="UP000602510"/>
    </source>
</evidence>
<reference evidence="1" key="1">
    <citation type="submission" date="2020-04" db="EMBL/GenBank/DDBJ databases">
        <title>Hybrid Assembly of Korean Phytophthora infestans isolates.</title>
        <authorList>
            <person name="Prokchorchik M."/>
            <person name="Lee Y."/>
            <person name="Seo J."/>
            <person name="Cho J.-H."/>
            <person name="Park Y.-E."/>
            <person name="Jang D.-C."/>
            <person name="Im J.-S."/>
            <person name="Choi J.-G."/>
            <person name="Park H.-J."/>
            <person name="Lee G.-B."/>
            <person name="Lee Y.-G."/>
            <person name="Hong S.-Y."/>
            <person name="Cho K."/>
            <person name="Sohn K.H."/>
        </authorList>
    </citation>
    <scope>NUCLEOTIDE SEQUENCE</scope>
    <source>
        <strain evidence="1">KR_1_A1</strain>
        <strain evidence="3">KR_2_A2</strain>
    </source>
</reference>
<protein>
    <submittedName>
        <fullName evidence="1">Uncharacterized protein</fullName>
    </submittedName>
</protein>
<evidence type="ECO:0000313" key="1">
    <source>
        <dbReference type="EMBL" id="KAF4036294.1"/>
    </source>
</evidence>
<dbReference type="EMBL" id="WSZM01000271">
    <property type="protein sequence ID" value="KAF4036294.1"/>
    <property type="molecule type" value="Genomic_DNA"/>
</dbReference>
<evidence type="ECO:0000313" key="2">
    <source>
        <dbReference type="EMBL" id="KAF4044775.1"/>
    </source>
</evidence>